<comment type="caution">
    <text evidence="9">The sequence shown here is derived from an EMBL/GenBank/DDBJ whole genome shotgun (WGS) entry which is preliminary data.</text>
</comment>
<keyword evidence="3 7" id="KW-0507">mRNA processing</keyword>
<keyword evidence="10" id="KW-1185">Reference proteome</keyword>
<protein>
    <recommendedName>
        <fullName evidence="7">Pre-mRNA-splicing factor 38</fullName>
    </recommendedName>
</protein>
<dbReference type="Pfam" id="PF03371">
    <property type="entry name" value="PRP38"/>
    <property type="match status" value="1"/>
</dbReference>
<dbReference type="PANTHER" id="PTHR23142">
    <property type="entry name" value="PRE-MRNA-SPLICING FACTOR 38A-RELATED"/>
    <property type="match status" value="1"/>
</dbReference>
<evidence type="ECO:0000256" key="7">
    <source>
        <dbReference type="RuleBase" id="RU367025"/>
    </source>
</evidence>
<name>A0A9P5ZP47_PLEER</name>
<accession>A0A9P5ZP47</accession>
<evidence type="ECO:0000256" key="6">
    <source>
        <dbReference type="ARBA" id="ARBA00023242"/>
    </source>
</evidence>
<dbReference type="GO" id="GO:0000398">
    <property type="term" value="P:mRNA splicing, via spliceosome"/>
    <property type="evidence" value="ECO:0007669"/>
    <property type="project" value="UniProtKB-UniRule"/>
</dbReference>
<dbReference type="OrthoDB" id="190958at2759"/>
<gene>
    <name evidence="9" type="ORF">BDN71DRAFT_1455471</name>
</gene>
<dbReference type="EMBL" id="MU154658">
    <property type="protein sequence ID" value="KAF9489824.1"/>
    <property type="molecule type" value="Genomic_DNA"/>
</dbReference>
<evidence type="ECO:0000313" key="10">
    <source>
        <dbReference type="Proteomes" id="UP000807025"/>
    </source>
</evidence>
<feature type="region of interest" description="Disordered" evidence="8">
    <location>
        <begin position="179"/>
        <end position="273"/>
    </location>
</feature>
<dbReference type="InterPro" id="IPR005037">
    <property type="entry name" value="PRP38"/>
</dbReference>
<keyword evidence="5 7" id="KW-0508">mRNA splicing</keyword>
<comment type="subcellular location">
    <subcellularLocation>
        <location evidence="1 7">Nucleus</location>
    </subcellularLocation>
</comment>
<comment type="function">
    <text evidence="7">Required for pre-mRNA splicing.</text>
</comment>
<keyword evidence="6 7" id="KW-0539">Nucleus</keyword>
<comment type="similarity">
    <text evidence="2 7">Belongs to the PRP38 family.</text>
</comment>
<evidence type="ECO:0000256" key="1">
    <source>
        <dbReference type="ARBA" id="ARBA00004123"/>
    </source>
</evidence>
<keyword evidence="4 7" id="KW-0747">Spliceosome</keyword>
<feature type="compositionally biased region" description="Low complexity" evidence="8">
    <location>
        <begin position="240"/>
        <end position="265"/>
    </location>
</feature>
<evidence type="ECO:0000313" key="9">
    <source>
        <dbReference type="EMBL" id="KAF9489824.1"/>
    </source>
</evidence>
<dbReference type="GO" id="GO:0005681">
    <property type="term" value="C:spliceosomal complex"/>
    <property type="evidence" value="ECO:0007669"/>
    <property type="project" value="UniProtKB-KW"/>
</dbReference>
<dbReference type="AlphaFoldDB" id="A0A9P5ZP47"/>
<reference evidence="9" key="1">
    <citation type="submission" date="2020-11" db="EMBL/GenBank/DDBJ databases">
        <authorList>
            <consortium name="DOE Joint Genome Institute"/>
            <person name="Ahrendt S."/>
            <person name="Riley R."/>
            <person name="Andreopoulos W."/>
            <person name="Labutti K."/>
            <person name="Pangilinan J."/>
            <person name="Ruiz-Duenas F.J."/>
            <person name="Barrasa J.M."/>
            <person name="Sanchez-Garcia M."/>
            <person name="Camarero S."/>
            <person name="Miyauchi S."/>
            <person name="Serrano A."/>
            <person name="Linde D."/>
            <person name="Babiker R."/>
            <person name="Drula E."/>
            <person name="Ayuso-Fernandez I."/>
            <person name="Pacheco R."/>
            <person name="Padilla G."/>
            <person name="Ferreira P."/>
            <person name="Barriuso J."/>
            <person name="Kellner H."/>
            <person name="Castanera R."/>
            <person name="Alfaro M."/>
            <person name="Ramirez L."/>
            <person name="Pisabarro A.G."/>
            <person name="Kuo A."/>
            <person name="Tritt A."/>
            <person name="Lipzen A."/>
            <person name="He G."/>
            <person name="Yan M."/>
            <person name="Ng V."/>
            <person name="Cullen D."/>
            <person name="Martin F."/>
            <person name="Rosso M.-N."/>
            <person name="Henrissat B."/>
            <person name="Hibbett D."/>
            <person name="Martinez A.T."/>
            <person name="Grigoriev I.V."/>
        </authorList>
    </citation>
    <scope>NUCLEOTIDE SEQUENCE</scope>
    <source>
        <strain evidence="9">ATCC 90797</strain>
    </source>
</reference>
<organism evidence="9 10">
    <name type="scientific">Pleurotus eryngii</name>
    <name type="common">Boletus of the steppes</name>
    <dbReference type="NCBI Taxonomy" id="5323"/>
    <lineage>
        <taxon>Eukaryota</taxon>
        <taxon>Fungi</taxon>
        <taxon>Dikarya</taxon>
        <taxon>Basidiomycota</taxon>
        <taxon>Agaricomycotina</taxon>
        <taxon>Agaricomycetes</taxon>
        <taxon>Agaricomycetidae</taxon>
        <taxon>Agaricales</taxon>
        <taxon>Pleurotineae</taxon>
        <taxon>Pleurotaceae</taxon>
        <taxon>Pleurotus</taxon>
    </lineage>
</organism>
<evidence type="ECO:0000256" key="2">
    <source>
        <dbReference type="ARBA" id="ARBA00006164"/>
    </source>
</evidence>
<feature type="compositionally biased region" description="Basic and acidic residues" evidence="8">
    <location>
        <begin position="179"/>
        <end position="198"/>
    </location>
</feature>
<proteinExistence type="inferred from homology"/>
<dbReference type="Proteomes" id="UP000807025">
    <property type="component" value="Unassembled WGS sequence"/>
</dbReference>
<sequence>MANTTVTGAKAIHGQNPQFLVENVIRNRIYESSYWKEYCFALTAETLIDKAIEIKFIGGVYGNQRPTEFLCLLLKLLQIQPEKEILIEYLQAEEFKYLRALAALYVRMTFSAVDVYEILEPLLKDYRKLRNRNMAGYSLTFMDEFVYSLLTEERVCDIILPRLQKRSVLEERGDIGPRKSRLLDAMEGKSDAGSDRSQSRSGSRGRSRSRSRSVSDAGGRGVSRGRSRSRSEKTPSEAGSRYVSHSPSRSRSGSRSPYRSRSRSISPDRMDES</sequence>
<evidence type="ECO:0000256" key="8">
    <source>
        <dbReference type="SAM" id="MobiDB-lite"/>
    </source>
</evidence>
<evidence type="ECO:0000256" key="4">
    <source>
        <dbReference type="ARBA" id="ARBA00022728"/>
    </source>
</evidence>
<evidence type="ECO:0000256" key="5">
    <source>
        <dbReference type="ARBA" id="ARBA00023187"/>
    </source>
</evidence>
<evidence type="ECO:0000256" key="3">
    <source>
        <dbReference type="ARBA" id="ARBA00022664"/>
    </source>
</evidence>